<evidence type="ECO:0000313" key="2">
    <source>
        <dbReference type="Proteomes" id="UP000003490"/>
    </source>
</evidence>
<dbReference type="Proteomes" id="UP000003490">
    <property type="component" value="Unassembled WGS sequence"/>
</dbReference>
<dbReference type="AlphaFoldDB" id="A7VUW0"/>
<accession>A7VUW0</accession>
<evidence type="ECO:0000313" key="1">
    <source>
        <dbReference type="EMBL" id="EDO60760.1"/>
    </source>
</evidence>
<dbReference type="HOGENOM" id="CLU_3231792_0_0_9"/>
<reference evidence="1 2" key="2">
    <citation type="submission" date="2007-08" db="EMBL/GenBank/DDBJ databases">
        <authorList>
            <person name="Fulton L."/>
            <person name="Clifton S."/>
            <person name="Fulton B."/>
            <person name="Xu J."/>
            <person name="Minx P."/>
            <person name="Pepin K.H."/>
            <person name="Johnson M."/>
            <person name="Thiruvilangam P."/>
            <person name="Bhonagiri V."/>
            <person name="Nash W.E."/>
            <person name="Wang C."/>
            <person name="Mardis E.R."/>
            <person name="Wilson R.K."/>
        </authorList>
    </citation>
    <scope>NUCLEOTIDE SEQUENCE [LARGE SCALE GENOMIC DNA]</scope>
    <source>
        <strain evidence="1 2">DSM 753</strain>
    </source>
</reference>
<comment type="caution">
    <text evidence="1">The sequence shown here is derived from an EMBL/GenBank/DDBJ whole genome shotgun (WGS) entry which is preliminary data.</text>
</comment>
<organism evidence="1 2">
    <name type="scientific">[Clostridium] leptum DSM 753</name>
    <dbReference type="NCBI Taxonomy" id="428125"/>
    <lineage>
        <taxon>Bacteria</taxon>
        <taxon>Bacillati</taxon>
        <taxon>Bacillota</taxon>
        <taxon>Clostridia</taxon>
        <taxon>Eubacteriales</taxon>
        <taxon>Oscillospiraceae</taxon>
        <taxon>Oscillospiraceae incertae sedis</taxon>
    </lineage>
</organism>
<reference evidence="1 2" key="1">
    <citation type="submission" date="2007-08" db="EMBL/GenBank/DDBJ databases">
        <title>Draft genome sequence of Clostridium leptum (DSM 753).</title>
        <authorList>
            <person name="Sudarsanam P."/>
            <person name="Ley R."/>
            <person name="Guruge J."/>
            <person name="Turnbaugh P.J."/>
            <person name="Mahowald M."/>
            <person name="Liep D."/>
            <person name="Gordon J."/>
        </authorList>
    </citation>
    <scope>NUCLEOTIDE SEQUENCE [LARGE SCALE GENOMIC DNA]</scope>
    <source>
        <strain evidence="1 2">DSM 753</strain>
    </source>
</reference>
<sequence length="43" mass="4967">MAVVSKYHKTDNRLENKNALNSGYDLPGSLAYGLEFCFRLFWP</sequence>
<proteinExistence type="predicted"/>
<protein>
    <submittedName>
        <fullName evidence="1">Uncharacterized protein</fullName>
    </submittedName>
</protein>
<name>A7VUW0_9FIRM</name>
<gene>
    <name evidence="1" type="ORF">CLOLEP_02357</name>
</gene>
<dbReference type="EMBL" id="ABCB02000019">
    <property type="protein sequence ID" value="EDO60760.1"/>
    <property type="molecule type" value="Genomic_DNA"/>
</dbReference>